<protein>
    <submittedName>
        <fullName evidence="2">DNA-binding transcriptional regulator, AcrR family</fullName>
    </submittedName>
</protein>
<dbReference type="STRING" id="1121416.SAMN02745220_05015"/>
<dbReference type="InterPro" id="IPR039538">
    <property type="entry name" value="BetI_C"/>
</dbReference>
<keyword evidence="2" id="KW-0238">DNA-binding</keyword>
<dbReference type="SUPFAM" id="SSF46689">
    <property type="entry name" value="Homeodomain-like"/>
    <property type="match status" value="1"/>
</dbReference>
<dbReference type="SUPFAM" id="SSF48498">
    <property type="entry name" value="Tetracyclin repressor-like, C-terminal domain"/>
    <property type="match status" value="1"/>
</dbReference>
<proteinExistence type="predicted"/>
<dbReference type="Pfam" id="PF13977">
    <property type="entry name" value="TetR_C_6"/>
    <property type="match status" value="1"/>
</dbReference>
<dbReference type="EMBL" id="FRFE01000049">
    <property type="protein sequence ID" value="SHO53227.1"/>
    <property type="molecule type" value="Genomic_DNA"/>
</dbReference>
<dbReference type="GO" id="GO:0003677">
    <property type="term" value="F:DNA binding"/>
    <property type="evidence" value="ECO:0007669"/>
    <property type="project" value="UniProtKB-KW"/>
</dbReference>
<reference evidence="2 3" key="1">
    <citation type="submission" date="2016-12" db="EMBL/GenBank/DDBJ databases">
        <authorList>
            <person name="Song W.-J."/>
            <person name="Kurnit D.M."/>
        </authorList>
    </citation>
    <scope>NUCLEOTIDE SEQUENCE [LARGE SCALE GENOMIC DNA]</scope>
    <source>
        <strain evidence="2 3">DSM 18488</strain>
    </source>
</reference>
<evidence type="ECO:0000313" key="2">
    <source>
        <dbReference type="EMBL" id="SHO53227.1"/>
    </source>
</evidence>
<accession>A0A1M7YKS1</accession>
<evidence type="ECO:0000313" key="3">
    <source>
        <dbReference type="Proteomes" id="UP000184603"/>
    </source>
</evidence>
<dbReference type="Gene3D" id="1.10.357.10">
    <property type="entry name" value="Tetracycline Repressor, domain 2"/>
    <property type="match status" value="1"/>
</dbReference>
<keyword evidence="3" id="KW-1185">Reference proteome</keyword>
<dbReference type="InterPro" id="IPR009057">
    <property type="entry name" value="Homeodomain-like_sf"/>
</dbReference>
<dbReference type="AlphaFoldDB" id="A0A1M7YKS1"/>
<name>A0A1M7YKS1_9BACT</name>
<organism evidence="2 3">
    <name type="scientific">Desulfopila aestuarii DSM 18488</name>
    <dbReference type="NCBI Taxonomy" id="1121416"/>
    <lineage>
        <taxon>Bacteria</taxon>
        <taxon>Pseudomonadati</taxon>
        <taxon>Thermodesulfobacteriota</taxon>
        <taxon>Desulfobulbia</taxon>
        <taxon>Desulfobulbales</taxon>
        <taxon>Desulfocapsaceae</taxon>
        <taxon>Desulfopila</taxon>
    </lineage>
</organism>
<feature type="domain" description="BetI-type transcriptional repressor C-terminal" evidence="1">
    <location>
        <begin position="52"/>
        <end position="166"/>
    </location>
</feature>
<evidence type="ECO:0000259" key="1">
    <source>
        <dbReference type="Pfam" id="PF13977"/>
    </source>
</evidence>
<sequence>MARVAELTGLSRGMCNYHFETKEQVMIDVLKMIYEEHEAIWKSVIDDATKSPAEKISELVEVLLSKPFATEETLSIWQAYWGVPQYRQMYLKICTEGDRAYEDSIEELLSLLAKGQHEIKGIPIKELSVAFTGIIDGMHTEYLIAPGRLSSKNAIKACYVYLASFFPEFEPFVEKDG</sequence>
<dbReference type="InterPro" id="IPR036271">
    <property type="entry name" value="Tet_transcr_reg_TetR-rel_C_sf"/>
</dbReference>
<dbReference type="Proteomes" id="UP000184603">
    <property type="component" value="Unassembled WGS sequence"/>
</dbReference>
<gene>
    <name evidence="2" type="ORF">SAMN02745220_05015</name>
</gene>